<dbReference type="PRINTS" id="PR00455">
    <property type="entry name" value="HTHTETR"/>
</dbReference>
<evidence type="ECO:0000313" key="6">
    <source>
        <dbReference type="Proteomes" id="UP000784435"/>
    </source>
</evidence>
<dbReference type="InterPro" id="IPR036271">
    <property type="entry name" value="Tet_transcr_reg_TetR-rel_C_sf"/>
</dbReference>
<dbReference type="GO" id="GO:0003700">
    <property type="term" value="F:DNA-binding transcription factor activity"/>
    <property type="evidence" value="ECO:0007669"/>
    <property type="project" value="TreeGrafter"/>
</dbReference>
<dbReference type="InterPro" id="IPR023772">
    <property type="entry name" value="DNA-bd_HTH_TetR-type_CS"/>
</dbReference>
<dbReference type="SUPFAM" id="SSF48498">
    <property type="entry name" value="Tetracyclin repressor-like, C-terminal domain"/>
    <property type="match status" value="1"/>
</dbReference>
<feature type="DNA-binding region" description="H-T-H motif" evidence="2">
    <location>
        <begin position="47"/>
        <end position="66"/>
    </location>
</feature>
<keyword evidence="1 2" id="KW-0238">DNA-binding</keyword>
<dbReference type="PANTHER" id="PTHR30055:SF146">
    <property type="entry name" value="HTH-TYPE TRANSCRIPTIONAL DUAL REGULATOR CECR"/>
    <property type="match status" value="1"/>
</dbReference>
<dbReference type="EMBL" id="DYUK01000242">
    <property type="protein sequence ID" value="HJG80967.1"/>
    <property type="molecule type" value="Genomic_DNA"/>
</dbReference>
<gene>
    <name evidence="5" type="ORF">K8V08_11205</name>
</gene>
<reference evidence="5" key="2">
    <citation type="submission" date="2021-09" db="EMBL/GenBank/DDBJ databases">
        <authorList>
            <person name="Gilroy R."/>
        </authorList>
    </citation>
    <scope>NUCLEOTIDE SEQUENCE</scope>
    <source>
        <strain evidence="5">ChiGjej5B5-7349</strain>
    </source>
</reference>
<dbReference type="Pfam" id="PF17931">
    <property type="entry name" value="TetR_C_23"/>
    <property type="match status" value="1"/>
</dbReference>
<evidence type="ECO:0000259" key="4">
    <source>
        <dbReference type="PROSITE" id="PS50977"/>
    </source>
</evidence>
<dbReference type="GO" id="GO:0000976">
    <property type="term" value="F:transcription cis-regulatory region binding"/>
    <property type="evidence" value="ECO:0007669"/>
    <property type="project" value="TreeGrafter"/>
</dbReference>
<sequence>MDAERTPAETGDTTDDAAPATKAQRTRAQVADTALRLFREQGYASTTMRLIAREAGVSTGNAYYHFDGKDALVQELYRRIQDEHREATRAQLVSGASLADNLRTVLHAGITVMTPYHSFGDTLLSTALRPGSATSPFSADSDSARTAAIGVMRETVAASARVPGGRVGERLPELLWLAHMGLTLHWVLDSSPDQQRTRTLIDGVAPLIARLVRLARLPVGRGLADDAIDLLDRVSAPATPREQEDT</sequence>
<dbReference type="Pfam" id="PF00440">
    <property type="entry name" value="TetR_N"/>
    <property type="match status" value="1"/>
</dbReference>
<feature type="compositionally biased region" description="Low complexity" evidence="3">
    <location>
        <begin position="8"/>
        <end position="23"/>
    </location>
</feature>
<dbReference type="InterPro" id="IPR050109">
    <property type="entry name" value="HTH-type_TetR-like_transc_reg"/>
</dbReference>
<feature type="domain" description="HTH tetR-type" evidence="4">
    <location>
        <begin position="24"/>
        <end position="84"/>
    </location>
</feature>
<dbReference type="Gene3D" id="1.10.357.10">
    <property type="entry name" value="Tetracycline Repressor, domain 2"/>
    <property type="match status" value="1"/>
</dbReference>
<evidence type="ECO:0000313" key="5">
    <source>
        <dbReference type="EMBL" id="HJG80967.1"/>
    </source>
</evidence>
<accession>A0A921SPK0</accession>
<evidence type="ECO:0000256" key="1">
    <source>
        <dbReference type="ARBA" id="ARBA00023125"/>
    </source>
</evidence>
<dbReference type="InterPro" id="IPR009057">
    <property type="entry name" value="Homeodomain-like_sf"/>
</dbReference>
<dbReference type="SUPFAM" id="SSF46689">
    <property type="entry name" value="Homeodomain-like"/>
    <property type="match status" value="1"/>
</dbReference>
<feature type="region of interest" description="Disordered" evidence="3">
    <location>
        <begin position="1"/>
        <end position="26"/>
    </location>
</feature>
<dbReference type="InterPro" id="IPR001647">
    <property type="entry name" value="HTH_TetR"/>
</dbReference>
<dbReference type="PANTHER" id="PTHR30055">
    <property type="entry name" value="HTH-TYPE TRANSCRIPTIONAL REGULATOR RUTR"/>
    <property type="match status" value="1"/>
</dbReference>
<evidence type="ECO:0000256" key="2">
    <source>
        <dbReference type="PROSITE-ProRule" id="PRU00335"/>
    </source>
</evidence>
<dbReference type="InterPro" id="IPR041673">
    <property type="entry name" value="TetR_C_23"/>
</dbReference>
<dbReference type="PROSITE" id="PS50977">
    <property type="entry name" value="HTH_TETR_2"/>
    <property type="match status" value="1"/>
</dbReference>
<name>A0A921SPK0_9MICO</name>
<reference evidence="5" key="1">
    <citation type="journal article" date="2021" name="PeerJ">
        <title>Extensive microbial diversity within the chicken gut microbiome revealed by metagenomics and culture.</title>
        <authorList>
            <person name="Gilroy R."/>
            <person name="Ravi A."/>
            <person name="Getino M."/>
            <person name="Pursley I."/>
            <person name="Horton D.L."/>
            <person name="Alikhan N.F."/>
            <person name="Baker D."/>
            <person name="Gharbi K."/>
            <person name="Hall N."/>
            <person name="Watson M."/>
            <person name="Adriaenssens E.M."/>
            <person name="Foster-Nyarko E."/>
            <person name="Jarju S."/>
            <person name="Secka A."/>
            <person name="Antonio M."/>
            <person name="Oren A."/>
            <person name="Chaudhuri R.R."/>
            <person name="La Ragione R."/>
            <person name="Hildebrand F."/>
            <person name="Pallen M.J."/>
        </authorList>
    </citation>
    <scope>NUCLEOTIDE SEQUENCE</scope>
    <source>
        <strain evidence="5">ChiGjej5B5-7349</strain>
    </source>
</reference>
<evidence type="ECO:0000256" key="3">
    <source>
        <dbReference type="SAM" id="MobiDB-lite"/>
    </source>
</evidence>
<comment type="caution">
    <text evidence="5">The sequence shown here is derived from an EMBL/GenBank/DDBJ whole genome shotgun (WGS) entry which is preliminary data.</text>
</comment>
<dbReference type="AlphaFoldDB" id="A0A921SPK0"/>
<dbReference type="Proteomes" id="UP000784435">
    <property type="component" value="Unassembled WGS sequence"/>
</dbReference>
<dbReference type="PROSITE" id="PS01081">
    <property type="entry name" value="HTH_TETR_1"/>
    <property type="match status" value="1"/>
</dbReference>
<protein>
    <submittedName>
        <fullName evidence="5">TetR family transcriptional regulator</fullName>
    </submittedName>
</protein>
<proteinExistence type="predicted"/>
<organism evidence="5 6">
    <name type="scientific">Brevibacterium senegalense</name>
    <dbReference type="NCBI Taxonomy" id="1033736"/>
    <lineage>
        <taxon>Bacteria</taxon>
        <taxon>Bacillati</taxon>
        <taxon>Actinomycetota</taxon>
        <taxon>Actinomycetes</taxon>
        <taxon>Micrococcales</taxon>
        <taxon>Brevibacteriaceae</taxon>
        <taxon>Brevibacterium</taxon>
    </lineage>
</organism>